<keyword evidence="10" id="KW-1185">Reference proteome</keyword>
<evidence type="ECO:0000256" key="5">
    <source>
        <dbReference type="ARBA" id="ARBA00022723"/>
    </source>
</evidence>
<feature type="domain" description="LITAF" evidence="9">
    <location>
        <begin position="103"/>
        <end position="188"/>
    </location>
</feature>
<name>A0ABM1IR53_POLDO</name>
<evidence type="ECO:0000256" key="3">
    <source>
        <dbReference type="ARBA" id="ARBA00004630"/>
    </source>
</evidence>
<dbReference type="RefSeq" id="XP_015182690.1">
    <property type="nucleotide sequence ID" value="XM_015327204.1"/>
</dbReference>
<comment type="subcellular location">
    <subcellularLocation>
        <location evidence="2">Endosome membrane</location>
        <topology evidence="2">Peripheral membrane protein</topology>
    </subcellularLocation>
    <subcellularLocation>
        <location evidence="1">Late endosome membrane</location>
    </subcellularLocation>
    <subcellularLocation>
        <location evidence="3">Lysosome membrane</location>
        <topology evidence="3">Peripheral membrane protein</topology>
        <orientation evidence="3">Cytoplasmic side</orientation>
    </subcellularLocation>
</comment>
<dbReference type="InterPro" id="IPR037519">
    <property type="entry name" value="LITAF_fam"/>
</dbReference>
<evidence type="ECO:0000256" key="6">
    <source>
        <dbReference type="ARBA" id="ARBA00022833"/>
    </source>
</evidence>
<keyword evidence="5" id="KW-0479">Metal-binding</keyword>
<keyword evidence="6" id="KW-0862">Zinc</keyword>
<evidence type="ECO:0000313" key="11">
    <source>
        <dbReference type="RefSeq" id="XP_015182689.1"/>
    </source>
</evidence>
<evidence type="ECO:0000256" key="4">
    <source>
        <dbReference type="ARBA" id="ARBA00005975"/>
    </source>
</evidence>
<dbReference type="InterPro" id="IPR006629">
    <property type="entry name" value="LITAF"/>
</dbReference>
<dbReference type="PROSITE" id="PS51837">
    <property type="entry name" value="LITAF"/>
    <property type="match status" value="1"/>
</dbReference>
<comment type="similarity">
    <text evidence="4">Belongs to the CDIP1/LITAF family.</text>
</comment>
<feature type="compositionally biased region" description="Polar residues" evidence="8">
    <location>
        <begin position="1"/>
        <end position="13"/>
    </location>
</feature>
<feature type="region of interest" description="Disordered" evidence="8">
    <location>
        <begin position="1"/>
        <end position="21"/>
    </location>
</feature>
<evidence type="ECO:0000256" key="8">
    <source>
        <dbReference type="SAM" id="MobiDB-lite"/>
    </source>
</evidence>
<accession>A0ABM1IR53</accession>
<gene>
    <name evidence="11 12" type="primary">LOC107069695</name>
</gene>
<evidence type="ECO:0000313" key="10">
    <source>
        <dbReference type="Proteomes" id="UP000694924"/>
    </source>
</evidence>
<organism evidence="10 12">
    <name type="scientific">Polistes dominula</name>
    <name type="common">European paper wasp</name>
    <name type="synonym">Vespa dominula</name>
    <dbReference type="NCBI Taxonomy" id="743375"/>
    <lineage>
        <taxon>Eukaryota</taxon>
        <taxon>Metazoa</taxon>
        <taxon>Ecdysozoa</taxon>
        <taxon>Arthropoda</taxon>
        <taxon>Hexapoda</taxon>
        <taxon>Insecta</taxon>
        <taxon>Pterygota</taxon>
        <taxon>Neoptera</taxon>
        <taxon>Endopterygota</taxon>
        <taxon>Hymenoptera</taxon>
        <taxon>Apocrita</taxon>
        <taxon>Aculeata</taxon>
        <taxon>Vespoidea</taxon>
        <taxon>Vespidae</taxon>
        <taxon>Polistinae</taxon>
        <taxon>Polistini</taxon>
        <taxon>Polistes</taxon>
    </lineage>
</organism>
<dbReference type="Proteomes" id="UP000694924">
    <property type="component" value="Unplaced"/>
</dbReference>
<evidence type="ECO:0000313" key="12">
    <source>
        <dbReference type="RefSeq" id="XP_015182690.1"/>
    </source>
</evidence>
<evidence type="ECO:0000256" key="1">
    <source>
        <dbReference type="ARBA" id="ARBA00004414"/>
    </source>
</evidence>
<sequence>MAKNIASNNSNMEPSAPVEASLPIGPPTYEEAIAYGGVPNPPYPVGVPSMPVPSMPVSSMPVPPTYNQPPKQMTMPMPSNYVVPADRNASQSLNTDQNFAPPSEVRIIHQHVTFALGPHAVKITCPSCYADIKTTTISDHQPAAHICCIILCLLGCCLCSCLPYCMSTFISVHHLCPNCKSHIGTWKG</sequence>
<keyword evidence="7" id="KW-0472">Membrane</keyword>
<dbReference type="Pfam" id="PF10601">
    <property type="entry name" value="zf-LITAF-like"/>
    <property type="match status" value="1"/>
</dbReference>
<dbReference type="PANTHER" id="PTHR23292">
    <property type="entry name" value="LIPOPOLYSACCHARIDE-INDUCED TUMOR NECROSIS FACTOR-ALPHA FACTOR"/>
    <property type="match status" value="1"/>
</dbReference>
<evidence type="ECO:0000259" key="9">
    <source>
        <dbReference type="PROSITE" id="PS51837"/>
    </source>
</evidence>
<dbReference type="GeneID" id="107069695"/>
<evidence type="ECO:0000256" key="2">
    <source>
        <dbReference type="ARBA" id="ARBA00004481"/>
    </source>
</evidence>
<reference evidence="11 12" key="1">
    <citation type="submission" date="2025-05" db="UniProtKB">
        <authorList>
            <consortium name="RefSeq"/>
        </authorList>
    </citation>
    <scope>IDENTIFICATION</scope>
    <source>
        <tissue evidence="11 12">Whole body</tissue>
    </source>
</reference>
<dbReference type="SMART" id="SM00714">
    <property type="entry name" value="LITAF"/>
    <property type="match status" value="1"/>
</dbReference>
<evidence type="ECO:0000256" key="7">
    <source>
        <dbReference type="ARBA" id="ARBA00023136"/>
    </source>
</evidence>
<proteinExistence type="inferred from homology"/>
<dbReference type="RefSeq" id="XP_015182689.1">
    <property type="nucleotide sequence ID" value="XM_015327203.1"/>
</dbReference>
<dbReference type="PANTHER" id="PTHR23292:SF14">
    <property type="entry name" value="FI16615P1-RELATED"/>
    <property type="match status" value="1"/>
</dbReference>
<protein>
    <submittedName>
        <fullName evidence="11 12">Lipopolysaccharide-induced tumor necrosis factor-alpha factor homolog</fullName>
    </submittedName>
</protein>